<reference evidence="1 2" key="1">
    <citation type="journal article" date="2016" name="Mol. Biol. Evol.">
        <title>Comparative Genomics of Early-Diverging Mushroom-Forming Fungi Provides Insights into the Origins of Lignocellulose Decay Capabilities.</title>
        <authorList>
            <person name="Nagy L.G."/>
            <person name="Riley R."/>
            <person name="Tritt A."/>
            <person name="Adam C."/>
            <person name="Daum C."/>
            <person name="Floudas D."/>
            <person name="Sun H."/>
            <person name="Yadav J.S."/>
            <person name="Pangilinan J."/>
            <person name="Larsson K.H."/>
            <person name="Matsuura K."/>
            <person name="Barry K."/>
            <person name="Labutti K."/>
            <person name="Kuo R."/>
            <person name="Ohm R.A."/>
            <person name="Bhattacharya S.S."/>
            <person name="Shirouzu T."/>
            <person name="Yoshinaga Y."/>
            <person name="Martin F.M."/>
            <person name="Grigoriev I.V."/>
            <person name="Hibbett D.S."/>
        </authorList>
    </citation>
    <scope>NUCLEOTIDE SEQUENCE [LARGE SCALE GENOMIC DNA]</scope>
    <source>
        <strain evidence="1 2">93-53</strain>
    </source>
</reference>
<keyword evidence="2" id="KW-1185">Reference proteome</keyword>
<sequence>MAKLPTGGITRLPQELWDFVIDYLHNQRRTLAACSETCRAWVLRARLHHFHAVCLTADHFDAFLSLLESDLNTIEFVIRDLTISTTLVLDVLVEIFRRLPSIDTLRIKTLLLQPGVARIFYSVAHSLKQLELATIVGEVRDLFDILCCFEALETLSFFENSTRLVHGSFPDRLPAWQSSLRDLHIEFTSHSGNAQVFIKWLVSLKVINRIRSLSIHCPVEFGKGHTLALEMLLQFLGPSVEQLHLELHSSLVKALEHMVFNLVYCKNLHEITIDAGNAARHVCRPDWLPLFLSRLQTTSIRRIHLIFGPDSTDLVRESWLFWTATKTLPFPQRQFPSLESVTCEVRLDGLTVRADGMPLGREYIEGELRRRLAHLDAINVLSINVKPRRDAEHPFRVPSAWY</sequence>
<dbReference type="GeneID" id="63818408"/>
<name>A0A165HK35_9APHY</name>
<dbReference type="OrthoDB" id="2977329at2759"/>
<proteinExistence type="predicted"/>
<evidence type="ECO:0000313" key="1">
    <source>
        <dbReference type="EMBL" id="KZT11833.1"/>
    </source>
</evidence>
<evidence type="ECO:0000313" key="2">
    <source>
        <dbReference type="Proteomes" id="UP000076871"/>
    </source>
</evidence>
<dbReference type="SUPFAM" id="SSF81383">
    <property type="entry name" value="F-box domain"/>
    <property type="match status" value="1"/>
</dbReference>
<evidence type="ECO:0008006" key="3">
    <source>
        <dbReference type="Google" id="ProtNLM"/>
    </source>
</evidence>
<dbReference type="EMBL" id="KV427606">
    <property type="protein sequence ID" value="KZT11833.1"/>
    <property type="molecule type" value="Genomic_DNA"/>
</dbReference>
<accession>A0A165HK35</accession>
<protein>
    <recommendedName>
        <fullName evidence="3">F-box domain-containing protein</fullName>
    </recommendedName>
</protein>
<gene>
    <name evidence="1" type="ORF">LAESUDRAFT_154180</name>
</gene>
<dbReference type="Proteomes" id="UP000076871">
    <property type="component" value="Unassembled WGS sequence"/>
</dbReference>
<dbReference type="SUPFAM" id="SSF52047">
    <property type="entry name" value="RNI-like"/>
    <property type="match status" value="1"/>
</dbReference>
<organism evidence="1 2">
    <name type="scientific">Laetiporus sulphureus 93-53</name>
    <dbReference type="NCBI Taxonomy" id="1314785"/>
    <lineage>
        <taxon>Eukaryota</taxon>
        <taxon>Fungi</taxon>
        <taxon>Dikarya</taxon>
        <taxon>Basidiomycota</taxon>
        <taxon>Agaricomycotina</taxon>
        <taxon>Agaricomycetes</taxon>
        <taxon>Polyporales</taxon>
        <taxon>Laetiporus</taxon>
    </lineage>
</organism>
<dbReference type="InterPro" id="IPR036047">
    <property type="entry name" value="F-box-like_dom_sf"/>
</dbReference>
<dbReference type="AlphaFoldDB" id="A0A165HK35"/>
<dbReference type="RefSeq" id="XP_040769481.1">
    <property type="nucleotide sequence ID" value="XM_040901376.1"/>
</dbReference>
<dbReference type="InParanoid" id="A0A165HK35"/>